<sequence>MSRSIITIRDAGHSYDGQRWLFRNLAFELRSGEILAILGPNGRGKSTLLRALAGLINLTVGNIQRSGSIGFVPQDFGGSFPYSALDIVLMGRARHISTFRSPSKADEAIALDALATTGMQSFSQKSFNHLSGGEKQLVLIARALAGKNECLLLDEPASALDLKNQASVLDLMRGVALSQNLAVAFTTHQPNHALAIADHVLMLFDEIEAVLGPVENIMTDENLAALYGIPVRSITFTHDGDRHTSIVPILRDRTSGV</sequence>
<dbReference type="InterPro" id="IPR003593">
    <property type="entry name" value="AAA+_ATPase"/>
</dbReference>
<dbReference type="PROSITE" id="PS00211">
    <property type="entry name" value="ABC_TRANSPORTER_1"/>
    <property type="match status" value="1"/>
</dbReference>
<dbReference type="PANTHER" id="PTHR42734:SF6">
    <property type="entry name" value="MOLYBDATE IMPORT ATP-BINDING PROTEIN MOLC"/>
    <property type="match status" value="1"/>
</dbReference>
<dbReference type="InterPro" id="IPR003439">
    <property type="entry name" value="ABC_transporter-like_ATP-bd"/>
</dbReference>
<name>A0ABY8IR80_9HYPH</name>
<geneLocation type="plasmid" evidence="8 9">
    <name>pTi6.2</name>
</geneLocation>
<keyword evidence="2" id="KW-0813">Transport</keyword>
<evidence type="ECO:0000256" key="1">
    <source>
        <dbReference type="ARBA" id="ARBA00005417"/>
    </source>
</evidence>
<comment type="similarity">
    <text evidence="1">Belongs to the ABC transporter superfamily.</text>
</comment>
<evidence type="ECO:0000256" key="3">
    <source>
        <dbReference type="ARBA" id="ARBA00022741"/>
    </source>
</evidence>
<dbReference type="PANTHER" id="PTHR42734">
    <property type="entry name" value="METAL TRANSPORT SYSTEM ATP-BINDING PROTEIN TM_0124-RELATED"/>
    <property type="match status" value="1"/>
</dbReference>
<accession>A0ABY8IR80</accession>
<evidence type="ECO:0000259" key="7">
    <source>
        <dbReference type="PROSITE" id="PS50893"/>
    </source>
</evidence>
<evidence type="ECO:0000313" key="9">
    <source>
        <dbReference type="Proteomes" id="UP000318939"/>
    </source>
</evidence>
<evidence type="ECO:0000313" key="8">
    <source>
        <dbReference type="EMBL" id="WFS26192.1"/>
    </source>
</evidence>
<dbReference type="SMART" id="SM00382">
    <property type="entry name" value="AAA"/>
    <property type="match status" value="1"/>
</dbReference>
<evidence type="ECO:0000256" key="2">
    <source>
        <dbReference type="ARBA" id="ARBA00022448"/>
    </source>
</evidence>
<dbReference type="InterPro" id="IPR027417">
    <property type="entry name" value="P-loop_NTPase"/>
</dbReference>
<keyword evidence="5" id="KW-0862">Zinc</keyword>
<protein>
    <submittedName>
        <fullName evidence="8">ABC transporter ATP-binding protein</fullName>
    </submittedName>
</protein>
<dbReference type="InterPro" id="IPR017871">
    <property type="entry name" value="ABC_transporter-like_CS"/>
</dbReference>
<gene>
    <name evidence="8" type="ORF">PR018_26310</name>
</gene>
<proteinExistence type="inferred from homology"/>
<feature type="domain" description="ABC transporter" evidence="7">
    <location>
        <begin position="6"/>
        <end position="230"/>
    </location>
</feature>
<dbReference type="Pfam" id="PF00005">
    <property type="entry name" value="ABC_tran"/>
    <property type="match status" value="1"/>
</dbReference>
<dbReference type="GO" id="GO:0005524">
    <property type="term" value="F:ATP binding"/>
    <property type="evidence" value="ECO:0007669"/>
    <property type="project" value="UniProtKB-KW"/>
</dbReference>
<evidence type="ECO:0000256" key="5">
    <source>
        <dbReference type="ARBA" id="ARBA00022906"/>
    </source>
</evidence>
<keyword evidence="8" id="KW-0614">Plasmid</keyword>
<keyword evidence="6" id="KW-0406">Ion transport</keyword>
<evidence type="ECO:0000256" key="4">
    <source>
        <dbReference type="ARBA" id="ARBA00022840"/>
    </source>
</evidence>
<dbReference type="EMBL" id="CP117269">
    <property type="protein sequence ID" value="WFS26192.1"/>
    <property type="molecule type" value="Genomic_DNA"/>
</dbReference>
<dbReference type="RefSeq" id="WP_142832410.1">
    <property type="nucleotide sequence ID" value="NZ_CP117269.1"/>
</dbReference>
<keyword evidence="4 8" id="KW-0067">ATP-binding</keyword>
<organism evidence="8 9">
    <name type="scientific">Rhizobium rhododendri</name>
    <dbReference type="NCBI Taxonomy" id="2506430"/>
    <lineage>
        <taxon>Bacteria</taxon>
        <taxon>Pseudomonadati</taxon>
        <taxon>Pseudomonadota</taxon>
        <taxon>Alphaproteobacteria</taxon>
        <taxon>Hyphomicrobiales</taxon>
        <taxon>Rhizobiaceae</taxon>
        <taxon>Rhizobium/Agrobacterium group</taxon>
        <taxon>Rhizobium</taxon>
    </lineage>
</organism>
<evidence type="ECO:0000256" key="6">
    <source>
        <dbReference type="ARBA" id="ARBA00023065"/>
    </source>
</evidence>
<reference evidence="8" key="2">
    <citation type="journal article" date="2023" name="MicrobiologyOpen">
        <title>Genomics of the tumorigenes clade of the family Rhizobiaceae and description of Rhizobium rhododendri sp. nov.</title>
        <authorList>
            <person name="Kuzmanovic N."/>
            <person name="diCenzo G.C."/>
            <person name="Bunk B."/>
            <person name="Sproeer C."/>
            <person name="Fruehling A."/>
            <person name="Neumann-Schaal M."/>
            <person name="Overmann J."/>
            <person name="Smalla K."/>
        </authorList>
    </citation>
    <scope>NUCLEOTIDE SEQUENCE</scope>
    <source>
        <strain evidence="8">Rho-6.2</strain>
        <plasmid evidence="8">pTi6.2</plasmid>
    </source>
</reference>
<dbReference type="PROSITE" id="PS50893">
    <property type="entry name" value="ABC_TRANSPORTER_2"/>
    <property type="match status" value="1"/>
</dbReference>
<dbReference type="InterPro" id="IPR050153">
    <property type="entry name" value="Metal_Ion_Import_ABC"/>
</dbReference>
<dbReference type="Proteomes" id="UP000318939">
    <property type="component" value="Plasmid pTi6.2"/>
</dbReference>
<dbReference type="SUPFAM" id="SSF52540">
    <property type="entry name" value="P-loop containing nucleoside triphosphate hydrolases"/>
    <property type="match status" value="1"/>
</dbReference>
<keyword evidence="9" id="KW-1185">Reference proteome</keyword>
<dbReference type="Gene3D" id="3.40.50.300">
    <property type="entry name" value="P-loop containing nucleotide triphosphate hydrolases"/>
    <property type="match status" value="1"/>
</dbReference>
<reference evidence="8" key="1">
    <citation type="journal article" date="2019" name="Phytopathology">
        <title>A Novel Group of Rhizobium tumorigenes-Like Agrobacteria Associated with Crown Gall Disease of Rhododendron and Blueberry.</title>
        <authorList>
            <person name="Kuzmanovic N."/>
            <person name="Behrens P."/>
            <person name="Idczak E."/>
            <person name="Wagner S."/>
            <person name="Gotz M."/>
            <person name="Sproer C."/>
            <person name="Bunk B."/>
            <person name="Overmann J."/>
            <person name="Smalla K."/>
        </authorList>
    </citation>
    <scope>NUCLEOTIDE SEQUENCE</scope>
    <source>
        <strain evidence="8">Rho-6.2</strain>
    </source>
</reference>
<keyword evidence="5" id="KW-0864">Zinc transport</keyword>
<keyword evidence="3" id="KW-0547">Nucleotide-binding</keyword>